<sequence>MLSIGQCYLEFVNKILKEGKETYKDSDHHLKEYLGNYYYIDDPLDLKFRAKYQHMTPELMLEEIKKGRYDIDACPIKGDALYEYVKSFEIRDDQGFVYTYPNRILEHFGVDQFEVMKERILTATGSNRAVAVTYDPKLDHDREDIPCLQFVQMLVRDGELTIHVIFRSNDIFGAFYSNMFFICYMGIKMKEEVNKEIMGEKLNFGGIHYHSTSGHIYNNDMRAARKLISANKAALK</sequence>
<dbReference type="GO" id="GO:0004799">
    <property type="term" value="F:thymidylate synthase activity"/>
    <property type="evidence" value="ECO:0007669"/>
    <property type="project" value="UniProtKB-EC"/>
</dbReference>
<dbReference type="GO" id="GO:0005737">
    <property type="term" value="C:cytoplasm"/>
    <property type="evidence" value="ECO:0007669"/>
    <property type="project" value="InterPro"/>
</dbReference>
<dbReference type="HOGENOM" id="CLU_084975_0_0_2"/>
<name>D3E0Y1_METRM</name>
<evidence type="ECO:0000256" key="1">
    <source>
        <dbReference type="ARBA" id="ARBA00022490"/>
    </source>
</evidence>
<dbReference type="InterPro" id="IPR014620">
    <property type="entry name" value="Thymidylate_synthase_arc"/>
</dbReference>
<dbReference type="RefSeq" id="WP_012956903.1">
    <property type="nucleotide sequence ID" value="NC_013790.1"/>
</dbReference>
<organism evidence="5 6">
    <name type="scientific">Methanobrevibacter ruminantium (strain ATCC 35063 / DSM 1093 / JCM 13430 / OCM 146 / M1)</name>
    <name type="common">Methanobacterium ruminantium</name>
    <dbReference type="NCBI Taxonomy" id="634498"/>
    <lineage>
        <taxon>Archaea</taxon>
        <taxon>Methanobacteriati</taxon>
        <taxon>Methanobacteriota</taxon>
        <taxon>Methanomada group</taxon>
        <taxon>Methanobacteria</taxon>
        <taxon>Methanobacteriales</taxon>
        <taxon>Methanobacteriaceae</taxon>
        <taxon>Methanobrevibacter</taxon>
    </lineage>
</organism>
<evidence type="ECO:0000313" key="5">
    <source>
        <dbReference type="EMBL" id="ADC47955.1"/>
    </source>
</evidence>
<dbReference type="GeneID" id="8771784"/>
<evidence type="ECO:0000256" key="3">
    <source>
        <dbReference type="ARBA" id="ARBA00022727"/>
    </source>
</evidence>
<dbReference type="PIRSF" id="PIRSF036752">
    <property type="entry name" value="TSase_MJ051"/>
    <property type="match status" value="1"/>
</dbReference>
<dbReference type="Proteomes" id="UP000008680">
    <property type="component" value="Chromosome"/>
</dbReference>
<proteinExistence type="predicted"/>
<dbReference type="SUPFAM" id="SSF55831">
    <property type="entry name" value="Thymidylate synthase/dCMP hydroxymethylase"/>
    <property type="match status" value="1"/>
</dbReference>
<evidence type="ECO:0000256" key="2">
    <source>
        <dbReference type="ARBA" id="ARBA00022679"/>
    </source>
</evidence>
<dbReference type="eggNOG" id="arCOG03214">
    <property type="taxonomic scope" value="Archaea"/>
</dbReference>
<gene>
    <name evidence="5" type="primary">thyA</name>
    <name evidence="5" type="ordered locus">mru_2105</name>
</gene>
<dbReference type="KEGG" id="mru:mru_2105"/>
<accession>D3E0Y1</accession>
<keyword evidence="3" id="KW-0545">Nucleotide biosynthesis</keyword>
<dbReference type="GO" id="GO:0006235">
    <property type="term" value="P:dTTP biosynthetic process"/>
    <property type="evidence" value="ECO:0007669"/>
    <property type="project" value="InterPro"/>
</dbReference>
<dbReference type="GO" id="GO:0032259">
    <property type="term" value="P:methylation"/>
    <property type="evidence" value="ECO:0007669"/>
    <property type="project" value="UniProtKB-KW"/>
</dbReference>
<dbReference type="PATRIC" id="fig|634498.28.peg.2107"/>
<keyword evidence="6" id="KW-1185">Reference proteome</keyword>
<dbReference type="InterPro" id="IPR036926">
    <property type="entry name" value="Thymidate_synth/dCMP_Mease_sf"/>
</dbReference>
<dbReference type="Pfam" id="PF00303">
    <property type="entry name" value="Thymidylat_synt"/>
    <property type="match status" value="1"/>
</dbReference>
<dbReference type="OrthoDB" id="50118at2157"/>
<dbReference type="EMBL" id="CP001719">
    <property type="protein sequence ID" value="ADC47955.1"/>
    <property type="molecule type" value="Genomic_DNA"/>
</dbReference>
<evidence type="ECO:0000313" key="6">
    <source>
        <dbReference type="Proteomes" id="UP000008680"/>
    </source>
</evidence>
<dbReference type="Gene3D" id="3.30.572.10">
    <property type="entry name" value="Thymidylate synthase/dCMP hydroxymethylase domain"/>
    <property type="match status" value="1"/>
</dbReference>
<keyword evidence="1" id="KW-0963">Cytoplasm</keyword>
<reference evidence="5 6" key="1">
    <citation type="journal article" date="2010" name="PLoS ONE">
        <title>The genome sequence of the rumen methanogen Methanobrevibacter ruminantium reveals new possibilities for controlling ruminant methane emissions.</title>
        <authorList>
            <person name="Leahy S.C."/>
            <person name="Kelly W.J."/>
            <person name="Altermann E."/>
            <person name="Ronimus R.S."/>
            <person name="Yeoman C.J."/>
            <person name="Pacheco D.M."/>
            <person name="Li D."/>
            <person name="Kong Z."/>
            <person name="McTavish S."/>
            <person name="Sang C."/>
            <person name="Lambie S.C."/>
            <person name="Janssen P.H."/>
            <person name="Dey D."/>
            <person name="Attwood G.T."/>
        </authorList>
    </citation>
    <scope>NUCLEOTIDE SEQUENCE [LARGE SCALE GENOMIC DNA]</scope>
    <source>
        <strain evidence="6">ATCC 35063 / DSM 1093 / JCM 13430 / OCM 146 / M1</strain>
    </source>
</reference>
<evidence type="ECO:0000259" key="4">
    <source>
        <dbReference type="Pfam" id="PF00303"/>
    </source>
</evidence>
<keyword evidence="5" id="KW-0489">Methyltransferase</keyword>
<dbReference type="STRING" id="634498.mru_2105"/>
<dbReference type="InterPro" id="IPR023451">
    <property type="entry name" value="Thymidate_synth/dCMP_Mease_dom"/>
</dbReference>
<keyword evidence="2 5" id="KW-0808">Transferase</keyword>
<protein>
    <submittedName>
        <fullName evidence="5">Thymidylate synthase ThyA</fullName>
        <ecNumber evidence="5">2.1.1.45</ecNumber>
    </submittedName>
</protein>
<dbReference type="EC" id="2.1.1.45" evidence="5"/>
<feature type="domain" description="Thymidylate synthase/dCMP hydroxymethylase" evidence="4">
    <location>
        <begin position="92"/>
        <end position="230"/>
    </location>
</feature>
<dbReference type="AlphaFoldDB" id="D3E0Y1"/>